<dbReference type="RefSeq" id="WP_229736847.1">
    <property type="nucleotide sequence ID" value="NZ_BMGD01000002.1"/>
</dbReference>
<reference evidence="3" key="1">
    <citation type="journal article" date="2019" name="Int. J. Syst. Evol. Microbiol.">
        <title>The Global Catalogue of Microorganisms (GCM) 10K type strain sequencing project: providing services to taxonomists for standard genome sequencing and annotation.</title>
        <authorList>
            <consortium name="The Broad Institute Genomics Platform"/>
            <consortium name="The Broad Institute Genome Sequencing Center for Infectious Disease"/>
            <person name="Wu L."/>
            <person name="Ma J."/>
        </authorList>
    </citation>
    <scope>NUCLEOTIDE SEQUENCE [LARGE SCALE GENOMIC DNA]</scope>
    <source>
        <strain evidence="3">CGMCC 1.12851</strain>
    </source>
</reference>
<feature type="chain" id="PRO_5046931457" description="Twin-arginine translocation pathway signal protein" evidence="1">
    <location>
        <begin position="25"/>
        <end position="200"/>
    </location>
</feature>
<evidence type="ECO:0008006" key="4">
    <source>
        <dbReference type="Google" id="ProtNLM"/>
    </source>
</evidence>
<dbReference type="Proteomes" id="UP000614261">
    <property type="component" value="Unassembled WGS sequence"/>
</dbReference>
<gene>
    <name evidence="2" type="ORF">GCM10010833_12220</name>
</gene>
<sequence length="200" mass="21968">MSIRFAGSVVLMTIALSGASPLWAQGASQTDTRPSFVPADFKVPTLVETPGFKIVPLGPELVDIDFAAYMSSIEHLQMTFTRSTSWPHKDVSAADAMQDMQTEQARFEKRASFAYAVLTPDGSRERGCVYVYPSQVDGYDAVVTMWVTKAEYGAGFDAELYAWAKEWVAKDWPFAKVAYPGRSIDFATWDALVAASKVAP</sequence>
<organism evidence="2 3">
    <name type="scientific">Blastomonas aquatica</name>
    <dbReference type="NCBI Taxonomy" id="1510276"/>
    <lineage>
        <taxon>Bacteria</taxon>
        <taxon>Pseudomonadati</taxon>
        <taxon>Pseudomonadota</taxon>
        <taxon>Alphaproteobacteria</taxon>
        <taxon>Sphingomonadales</taxon>
        <taxon>Sphingomonadaceae</taxon>
        <taxon>Blastomonas</taxon>
    </lineage>
</organism>
<evidence type="ECO:0000313" key="2">
    <source>
        <dbReference type="EMBL" id="GGB58986.1"/>
    </source>
</evidence>
<comment type="caution">
    <text evidence="2">The sequence shown here is derived from an EMBL/GenBank/DDBJ whole genome shotgun (WGS) entry which is preliminary data.</text>
</comment>
<evidence type="ECO:0000256" key="1">
    <source>
        <dbReference type="SAM" id="SignalP"/>
    </source>
</evidence>
<accession>A0ABQ1J385</accession>
<feature type="signal peptide" evidence="1">
    <location>
        <begin position="1"/>
        <end position="24"/>
    </location>
</feature>
<dbReference type="EMBL" id="BMGD01000002">
    <property type="protein sequence ID" value="GGB58986.1"/>
    <property type="molecule type" value="Genomic_DNA"/>
</dbReference>
<evidence type="ECO:0000313" key="3">
    <source>
        <dbReference type="Proteomes" id="UP000614261"/>
    </source>
</evidence>
<keyword evidence="3" id="KW-1185">Reference proteome</keyword>
<keyword evidence="1" id="KW-0732">Signal</keyword>
<protein>
    <recommendedName>
        <fullName evidence="4">Twin-arginine translocation pathway signal protein</fullName>
    </recommendedName>
</protein>
<proteinExistence type="predicted"/>
<name>A0ABQ1J385_9SPHN</name>